<evidence type="ECO:0000313" key="3">
    <source>
        <dbReference type="EMBL" id="KAK1652794.1"/>
    </source>
</evidence>
<evidence type="ECO:0000256" key="1">
    <source>
        <dbReference type="SAM" id="MobiDB-lite"/>
    </source>
</evidence>
<comment type="caution">
    <text evidence="3">The sequence shown here is derived from an EMBL/GenBank/DDBJ whole genome shotgun (WGS) entry which is preliminary data.</text>
</comment>
<feature type="domain" description="DUF4283" evidence="2">
    <location>
        <begin position="89"/>
        <end position="166"/>
    </location>
</feature>
<dbReference type="PANTHER" id="PTHR31286:SF166">
    <property type="entry name" value="OS01G0177800 PROTEIN"/>
    <property type="match status" value="1"/>
</dbReference>
<dbReference type="InterPro" id="IPR040256">
    <property type="entry name" value="At4g02000-like"/>
</dbReference>
<sequence>MAGQFEGTGKETTTMNSPTLDRGSVPTDGLEKGRGKASEASAAIGAAGSSMSGEQVEHMMARLRLTAVESEAVVIDDTEDLNLIDPDRAFVGKVLAPNKLHIQTISAAMRPAWGNPPGLVFNPAGNNLFIAEFGSKADRDRVMEGSPWTVGRHAVLMKKYDVEVQPHMVVFDRLAIWARILALPNRLMHSTRGMEIAKPIGLVKKIEADALGRCWGGFMRVRVEVKVHEPLLRCVTVFSSKLQTTETYAVQYEQLPFYCFSCGLLGHSTLACATPADRDENGDLPYTAKKLSAPEDSKKNGGSKSGTSSASLGGDQPAPGSRGSTAGPGRGRGKGANFAANRFDDSERASPLMEGRGAGRGRGRSAARGRGRVNAAAPGRDIIPSTTGQKRKAQKSQKSQVLSSEQPENANSLALVMVEKNSVLPFADEDAQVSDSNKKQRTTPFRSADQAEAVEQPRPTL</sequence>
<dbReference type="EMBL" id="JAUUTY010000004">
    <property type="protein sequence ID" value="KAK1652794.1"/>
    <property type="molecule type" value="Genomic_DNA"/>
</dbReference>
<protein>
    <recommendedName>
        <fullName evidence="2">DUF4283 domain-containing protein</fullName>
    </recommendedName>
</protein>
<keyword evidence="4" id="KW-1185">Reference proteome</keyword>
<dbReference type="Proteomes" id="UP001231189">
    <property type="component" value="Unassembled WGS sequence"/>
</dbReference>
<feature type="region of interest" description="Disordered" evidence="1">
    <location>
        <begin position="283"/>
        <end position="414"/>
    </location>
</feature>
<feature type="compositionally biased region" description="Low complexity" evidence="1">
    <location>
        <begin position="300"/>
        <end position="314"/>
    </location>
</feature>
<proteinExistence type="predicted"/>
<evidence type="ECO:0000259" key="2">
    <source>
        <dbReference type="Pfam" id="PF14111"/>
    </source>
</evidence>
<dbReference type="PANTHER" id="PTHR31286">
    <property type="entry name" value="GLYCINE-RICH CELL WALL STRUCTURAL PROTEIN 1.8-LIKE"/>
    <property type="match status" value="1"/>
</dbReference>
<reference evidence="3" key="1">
    <citation type="submission" date="2023-07" db="EMBL/GenBank/DDBJ databases">
        <title>A chromosome-level genome assembly of Lolium multiflorum.</title>
        <authorList>
            <person name="Chen Y."/>
            <person name="Copetti D."/>
            <person name="Kolliker R."/>
            <person name="Studer B."/>
        </authorList>
    </citation>
    <scope>NUCLEOTIDE SEQUENCE</scope>
    <source>
        <strain evidence="3">02402/16</strain>
        <tissue evidence="3">Leaf</tissue>
    </source>
</reference>
<feature type="compositionally biased region" description="Low complexity" evidence="1">
    <location>
        <begin position="38"/>
        <end position="51"/>
    </location>
</feature>
<dbReference type="Pfam" id="PF14111">
    <property type="entry name" value="DUF4283"/>
    <property type="match status" value="1"/>
</dbReference>
<feature type="region of interest" description="Disordered" evidence="1">
    <location>
        <begin position="426"/>
        <end position="461"/>
    </location>
</feature>
<name>A0AAD8SJK2_LOLMU</name>
<gene>
    <name evidence="3" type="ORF">QYE76_070599</name>
</gene>
<evidence type="ECO:0000313" key="4">
    <source>
        <dbReference type="Proteomes" id="UP001231189"/>
    </source>
</evidence>
<organism evidence="3 4">
    <name type="scientific">Lolium multiflorum</name>
    <name type="common">Italian ryegrass</name>
    <name type="synonym">Lolium perenne subsp. multiflorum</name>
    <dbReference type="NCBI Taxonomy" id="4521"/>
    <lineage>
        <taxon>Eukaryota</taxon>
        <taxon>Viridiplantae</taxon>
        <taxon>Streptophyta</taxon>
        <taxon>Embryophyta</taxon>
        <taxon>Tracheophyta</taxon>
        <taxon>Spermatophyta</taxon>
        <taxon>Magnoliopsida</taxon>
        <taxon>Liliopsida</taxon>
        <taxon>Poales</taxon>
        <taxon>Poaceae</taxon>
        <taxon>BOP clade</taxon>
        <taxon>Pooideae</taxon>
        <taxon>Poodae</taxon>
        <taxon>Poeae</taxon>
        <taxon>Poeae Chloroplast Group 2 (Poeae type)</taxon>
        <taxon>Loliodinae</taxon>
        <taxon>Loliinae</taxon>
        <taxon>Lolium</taxon>
    </lineage>
</organism>
<accession>A0AAD8SJK2</accession>
<feature type="compositionally biased region" description="Polar residues" evidence="1">
    <location>
        <begin position="401"/>
        <end position="412"/>
    </location>
</feature>
<dbReference type="InterPro" id="IPR025558">
    <property type="entry name" value="DUF4283"/>
</dbReference>
<feature type="region of interest" description="Disordered" evidence="1">
    <location>
        <begin position="1"/>
        <end position="51"/>
    </location>
</feature>
<feature type="compositionally biased region" description="Polar residues" evidence="1">
    <location>
        <begin position="10"/>
        <end position="19"/>
    </location>
</feature>
<feature type="compositionally biased region" description="Basic residues" evidence="1">
    <location>
        <begin position="359"/>
        <end position="371"/>
    </location>
</feature>
<dbReference type="AlphaFoldDB" id="A0AAD8SJK2"/>